<evidence type="ECO:0000313" key="1">
    <source>
        <dbReference type="EMBL" id="KZV33265.1"/>
    </source>
</evidence>
<evidence type="ECO:0000313" key="2">
    <source>
        <dbReference type="Proteomes" id="UP000250235"/>
    </source>
</evidence>
<dbReference type="AlphaFoldDB" id="A0A2Z7BGL3"/>
<proteinExistence type="predicted"/>
<dbReference type="EMBL" id="KV005945">
    <property type="protein sequence ID" value="KZV33265.1"/>
    <property type="molecule type" value="Genomic_DNA"/>
</dbReference>
<name>A0A2Z7BGL3_9LAMI</name>
<dbReference type="Proteomes" id="UP000250235">
    <property type="component" value="Unassembled WGS sequence"/>
</dbReference>
<sequence>MAKNIQREISDFSNSDCKFRSEYFRFEYSGYFRYWVKYSSYRVKNFRSEGIRFDSEATVLVGFGPAVGRCDWRSHLFCLSVGISSNSSRISR</sequence>
<accession>A0A2Z7BGL3</accession>
<gene>
    <name evidence="1" type="ORF">F511_41227</name>
</gene>
<reference evidence="1 2" key="1">
    <citation type="journal article" date="2015" name="Proc. Natl. Acad. Sci. U.S.A.">
        <title>The resurrection genome of Boea hygrometrica: A blueprint for survival of dehydration.</title>
        <authorList>
            <person name="Xiao L."/>
            <person name="Yang G."/>
            <person name="Zhang L."/>
            <person name="Yang X."/>
            <person name="Zhao S."/>
            <person name="Ji Z."/>
            <person name="Zhou Q."/>
            <person name="Hu M."/>
            <person name="Wang Y."/>
            <person name="Chen M."/>
            <person name="Xu Y."/>
            <person name="Jin H."/>
            <person name="Xiao X."/>
            <person name="Hu G."/>
            <person name="Bao F."/>
            <person name="Hu Y."/>
            <person name="Wan P."/>
            <person name="Li L."/>
            <person name="Deng X."/>
            <person name="Kuang T."/>
            <person name="Xiang C."/>
            <person name="Zhu J.K."/>
            <person name="Oliver M.J."/>
            <person name="He Y."/>
        </authorList>
    </citation>
    <scope>NUCLEOTIDE SEQUENCE [LARGE SCALE GENOMIC DNA]</scope>
    <source>
        <strain evidence="2">cv. XS01</strain>
    </source>
</reference>
<keyword evidence="2" id="KW-1185">Reference proteome</keyword>
<organism evidence="1 2">
    <name type="scientific">Dorcoceras hygrometricum</name>
    <dbReference type="NCBI Taxonomy" id="472368"/>
    <lineage>
        <taxon>Eukaryota</taxon>
        <taxon>Viridiplantae</taxon>
        <taxon>Streptophyta</taxon>
        <taxon>Embryophyta</taxon>
        <taxon>Tracheophyta</taxon>
        <taxon>Spermatophyta</taxon>
        <taxon>Magnoliopsida</taxon>
        <taxon>eudicotyledons</taxon>
        <taxon>Gunneridae</taxon>
        <taxon>Pentapetalae</taxon>
        <taxon>asterids</taxon>
        <taxon>lamiids</taxon>
        <taxon>Lamiales</taxon>
        <taxon>Gesneriaceae</taxon>
        <taxon>Didymocarpoideae</taxon>
        <taxon>Trichosporeae</taxon>
        <taxon>Loxocarpinae</taxon>
        <taxon>Dorcoceras</taxon>
    </lineage>
</organism>
<protein>
    <submittedName>
        <fullName evidence="1">Protein trichome birefringence-like 10</fullName>
    </submittedName>
</protein>